<evidence type="ECO:0000256" key="5">
    <source>
        <dbReference type="ARBA" id="ARBA00022692"/>
    </source>
</evidence>
<evidence type="ECO:0000256" key="9">
    <source>
        <dbReference type="RuleBase" id="RU369079"/>
    </source>
</evidence>
<feature type="transmembrane region" description="Helical" evidence="9">
    <location>
        <begin position="49"/>
        <end position="69"/>
    </location>
</feature>
<dbReference type="GO" id="GO:0005886">
    <property type="term" value="C:plasma membrane"/>
    <property type="evidence" value="ECO:0007669"/>
    <property type="project" value="UniProtKB-SubCell"/>
</dbReference>
<keyword evidence="6 9" id="KW-1133">Transmembrane helix</keyword>
<reference evidence="11 12" key="1">
    <citation type="submission" date="2017-05" db="EMBL/GenBank/DDBJ databases">
        <title>Complete and WGS of Bordetella genogroups.</title>
        <authorList>
            <person name="Spilker T."/>
            <person name="LiPuma J."/>
        </authorList>
    </citation>
    <scope>NUCLEOTIDE SEQUENCE [LARGE SCALE GENOMIC DNA]</scope>
    <source>
        <strain evidence="11 12">AU9919</strain>
    </source>
</reference>
<comment type="caution">
    <text evidence="11">The sequence shown here is derived from an EMBL/GenBank/DDBJ whole genome shotgun (WGS) entry which is preliminary data.</text>
</comment>
<dbReference type="AlphaFoldDB" id="A0A261V0T5"/>
<dbReference type="GO" id="GO:0022857">
    <property type="term" value="F:transmembrane transporter activity"/>
    <property type="evidence" value="ECO:0007669"/>
    <property type="project" value="UniProtKB-UniRule"/>
</dbReference>
<keyword evidence="2 9" id="KW-0813">Transport</keyword>
<keyword evidence="4 9" id="KW-0997">Cell inner membrane</keyword>
<accession>A0A261V0T5</accession>
<dbReference type="RefSeq" id="WP_094837008.1">
    <property type="nucleotide sequence ID" value="NZ_NEVQ01000001.1"/>
</dbReference>
<comment type="subcellular location">
    <subcellularLocation>
        <location evidence="1 9">Cell inner membrane</location>
        <topology evidence="1 9">Multi-pass membrane protein</topology>
    </subcellularLocation>
</comment>
<feature type="domain" description="Tripartite ATP-independent periplasmic transporters DctQ component" evidence="10">
    <location>
        <begin position="53"/>
        <end position="180"/>
    </location>
</feature>
<evidence type="ECO:0000313" key="12">
    <source>
        <dbReference type="Proteomes" id="UP000216885"/>
    </source>
</evidence>
<proteinExistence type="inferred from homology"/>
<evidence type="ECO:0000259" key="10">
    <source>
        <dbReference type="Pfam" id="PF04290"/>
    </source>
</evidence>
<name>A0A261V0T5_9BORD</name>
<evidence type="ECO:0000313" key="11">
    <source>
        <dbReference type="EMBL" id="OZI67768.1"/>
    </source>
</evidence>
<evidence type="ECO:0000256" key="4">
    <source>
        <dbReference type="ARBA" id="ARBA00022519"/>
    </source>
</evidence>
<dbReference type="EMBL" id="NEVQ01000001">
    <property type="protein sequence ID" value="OZI67768.1"/>
    <property type="molecule type" value="Genomic_DNA"/>
</dbReference>
<keyword evidence="5 9" id="KW-0812">Transmembrane</keyword>
<feature type="transmembrane region" description="Helical" evidence="9">
    <location>
        <begin position="155"/>
        <end position="175"/>
    </location>
</feature>
<evidence type="ECO:0000256" key="3">
    <source>
        <dbReference type="ARBA" id="ARBA00022475"/>
    </source>
</evidence>
<feature type="transmembrane region" description="Helical" evidence="9">
    <location>
        <begin position="75"/>
        <end position="94"/>
    </location>
</feature>
<evidence type="ECO:0000256" key="8">
    <source>
        <dbReference type="ARBA" id="ARBA00038436"/>
    </source>
</evidence>
<dbReference type="InterPro" id="IPR055348">
    <property type="entry name" value="DctQ"/>
</dbReference>
<dbReference type="InterPro" id="IPR007387">
    <property type="entry name" value="TRAP_DctQ"/>
</dbReference>
<evidence type="ECO:0000256" key="1">
    <source>
        <dbReference type="ARBA" id="ARBA00004429"/>
    </source>
</evidence>
<keyword evidence="7 9" id="KW-0472">Membrane</keyword>
<keyword evidence="3" id="KW-1003">Cell membrane</keyword>
<sequence length="192" mass="20603">MSHHDVGREAGALASPRPLKSCLQSALDRLMRFELIVARVESKIAMASWLVATLSVLASLVIRAFALPIPDTGEWALVAMSPLTFVGAALCSHLHKHLTADIVEMLPRGALLQILEAVIALLFIIFSVFLSALALDLFDYALSSNERLTDLGTPLAVPVAFILLGALLMGFHAIVDLLRACAGREPGGINPW</sequence>
<dbReference type="GO" id="GO:0015740">
    <property type="term" value="P:C4-dicarboxylate transport"/>
    <property type="evidence" value="ECO:0007669"/>
    <property type="project" value="TreeGrafter"/>
</dbReference>
<evidence type="ECO:0000256" key="2">
    <source>
        <dbReference type="ARBA" id="ARBA00022448"/>
    </source>
</evidence>
<comment type="function">
    <text evidence="9">Part of the tripartite ATP-independent periplasmic (TRAP) transport system.</text>
</comment>
<dbReference type="Pfam" id="PF04290">
    <property type="entry name" value="DctQ"/>
    <property type="match status" value="1"/>
</dbReference>
<dbReference type="PANTHER" id="PTHR35011:SF2">
    <property type="entry name" value="2,3-DIKETO-L-GULONATE TRAP TRANSPORTER SMALL PERMEASE PROTEIN YIAM"/>
    <property type="match status" value="1"/>
</dbReference>
<gene>
    <name evidence="11" type="ORF">CAL20_01645</name>
</gene>
<dbReference type="Proteomes" id="UP000216885">
    <property type="component" value="Unassembled WGS sequence"/>
</dbReference>
<dbReference type="PANTHER" id="PTHR35011">
    <property type="entry name" value="2,3-DIKETO-L-GULONATE TRAP TRANSPORTER SMALL PERMEASE PROTEIN YIAM"/>
    <property type="match status" value="1"/>
</dbReference>
<comment type="similarity">
    <text evidence="8 9">Belongs to the TRAP transporter small permease family.</text>
</comment>
<evidence type="ECO:0000256" key="6">
    <source>
        <dbReference type="ARBA" id="ARBA00022989"/>
    </source>
</evidence>
<feature type="transmembrane region" description="Helical" evidence="9">
    <location>
        <begin position="114"/>
        <end position="135"/>
    </location>
</feature>
<keyword evidence="12" id="KW-1185">Reference proteome</keyword>
<comment type="subunit">
    <text evidence="9">The complex comprises the extracytoplasmic solute receptor protein and the two transmembrane proteins.</text>
</comment>
<organism evidence="11 12">
    <name type="scientific">Bordetella genomosp. 4</name>
    <dbReference type="NCBI Taxonomy" id="463044"/>
    <lineage>
        <taxon>Bacteria</taxon>
        <taxon>Pseudomonadati</taxon>
        <taxon>Pseudomonadota</taxon>
        <taxon>Betaproteobacteria</taxon>
        <taxon>Burkholderiales</taxon>
        <taxon>Alcaligenaceae</taxon>
        <taxon>Bordetella</taxon>
    </lineage>
</organism>
<protein>
    <recommendedName>
        <fullName evidence="9">TRAP transporter small permease protein</fullName>
    </recommendedName>
</protein>
<evidence type="ECO:0000256" key="7">
    <source>
        <dbReference type="ARBA" id="ARBA00023136"/>
    </source>
</evidence>